<dbReference type="Pfam" id="PF00392">
    <property type="entry name" value="GntR"/>
    <property type="match status" value="1"/>
</dbReference>
<dbReference type="EMBL" id="VICB01000026">
    <property type="protein sequence ID" value="TQD41452.1"/>
    <property type="molecule type" value="Genomic_DNA"/>
</dbReference>
<dbReference type="Proteomes" id="UP000319010">
    <property type="component" value="Unassembled WGS sequence"/>
</dbReference>
<keyword evidence="1" id="KW-0805">Transcription regulation</keyword>
<dbReference type="InterPro" id="IPR000524">
    <property type="entry name" value="Tscrpt_reg_HTH_GntR"/>
</dbReference>
<reference evidence="5 6" key="1">
    <citation type="submission" date="2019-06" db="EMBL/GenBank/DDBJ databases">
        <title>Draft genome sequence of Actinomyces johnsonii CCUG 34287T.</title>
        <authorList>
            <person name="Salva-Serra F."/>
            <person name="Cardew S."/>
            <person name="Moore E."/>
        </authorList>
    </citation>
    <scope>NUCLEOTIDE SEQUENCE [LARGE SCALE GENOMIC DNA]</scope>
    <source>
        <strain evidence="5 6">CCUG 34287</strain>
    </source>
</reference>
<organism evidence="5 6">
    <name type="scientific">Actinomyces johnsonii</name>
    <dbReference type="NCBI Taxonomy" id="544581"/>
    <lineage>
        <taxon>Bacteria</taxon>
        <taxon>Bacillati</taxon>
        <taxon>Actinomycetota</taxon>
        <taxon>Actinomycetes</taxon>
        <taxon>Actinomycetales</taxon>
        <taxon>Actinomycetaceae</taxon>
        <taxon>Actinomyces</taxon>
    </lineage>
</organism>
<dbReference type="Gene3D" id="3.40.1410.10">
    <property type="entry name" value="Chorismate lyase-like"/>
    <property type="match status" value="1"/>
</dbReference>
<dbReference type="InterPro" id="IPR036388">
    <property type="entry name" value="WH-like_DNA-bd_sf"/>
</dbReference>
<evidence type="ECO:0000256" key="3">
    <source>
        <dbReference type="ARBA" id="ARBA00023163"/>
    </source>
</evidence>
<evidence type="ECO:0000259" key="4">
    <source>
        <dbReference type="PROSITE" id="PS50949"/>
    </source>
</evidence>
<comment type="caution">
    <text evidence="5">The sequence shown here is derived from an EMBL/GenBank/DDBJ whole genome shotgun (WGS) entry which is preliminary data.</text>
</comment>
<dbReference type="AlphaFoldDB" id="A0A508A6S0"/>
<dbReference type="PANTHER" id="PTHR44846">
    <property type="entry name" value="MANNOSYL-D-GLYCERATE TRANSPORT/METABOLISM SYSTEM REPRESSOR MNGR-RELATED"/>
    <property type="match status" value="1"/>
</dbReference>
<dbReference type="InterPro" id="IPR050679">
    <property type="entry name" value="Bact_HTH_transcr_reg"/>
</dbReference>
<proteinExistence type="predicted"/>
<dbReference type="GO" id="GO:0003677">
    <property type="term" value="F:DNA binding"/>
    <property type="evidence" value="ECO:0007669"/>
    <property type="project" value="UniProtKB-KW"/>
</dbReference>
<dbReference type="PANTHER" id="PTHR44846:SF16">
    <property type="entry name" value="TRANSCRIPTIONAL REGULATOR PHNF-RELATED"/>
    <property type="match status" value="1"/>
</dbReference>
<dbReference type="PROSITE" id="PS50949">
    <property type="entry name" value="HTH_GNTR"/>
    <property type="match status" value="1"/>
</dbReference>
<dbReference type="SMART" id="SM00345">
    <property type="entry name" value="HTH_GNTR"/>
    <property type="match status" value="1"/>
</dbReference>
<evidence type="ECO:0000313" key="6">
    <source>
        <dbReference type="Proteomes" id="UP000319010"/>
    </source>
</evidence>
<dbReference type="Gene3D" id="1.10.10.10">
    <property type="entry name" value="Winged helix-like DNA-binding domain superfamily/Winged helix DNA-binding domain"/>
    <property type="match status" value="1"/>
</dbReference>
<dbReference type="PRINTS" id="PR00035">
    <property type="entry name" value="HTHGNTR"/>
</dbReference>
<dbReference type="RefSeq" id="WP_081390983.1">
    <property type="nucleotide sequence ID" value="NZ_JASPFB010000015.1"/>
</dbReference>
<dbReference type="SUPFAM" id="SSF64288">
    <property type="entry name" value="Chorismate lyase-like"/>
    <property type="match status" value="1"/>
</dbReference>
<dbReference type="GO" id="GO:0003700">
    <property type="term" value="F:DNA-binding transcription factor activity"/>
    <property type="evidence" value="ECO:0007669"/>
    <property type="project" value="InterPro"/>
</dbReference>
<keyword evidence="2" id="KW-0238">DNA-binding</keyword>
<dbReference type="SMART" id="SM00866">
    <property type="entry name" value="UTRA"/>
    <property type="match status" value="1"/>
</dbReference>
<protein>
    <submittedName>
        <fullName evidence="5">GntR family transcriptional regulator</fullName>
    </submittedName>
</protein>
<dbReference type="CDD" id="cd07377">
    <property type="entry name" value="WHTH_GntR"/>
    <property type="match status" value="1"/>
</dbReference>
<dbReference type="SUPFAM" id="SSF46785">
    <property type="entry name" value="Winged helix' DNA-binding domain"/>
    <property type="match status" value="1"/>
</dbReference>
<dbReference type="InterPro" id="IPR028978">
    <property type="entry name" value="Chorismate_lyase_/UTRA_dom_sf"/>
</dbReference>
<gene>
    <name evidence="5" type="ORF">FK256_13750</name>
</gene>
<keyword evidence="3" id="KW-0804">Transcription</keyword>
<dbReference type="InterPro" id="IPR036390">
    <property type="entry name" value="WH_DNA-bd_sf"/>
</dbReference>
<accession>A0A508A6S0</accession>
<evidence type="ECO:0000256" key="2">
    <source>
        <dbReference type="ARBA" id="ARBA00023125"/>
    </source>
</evidence>
<dbReference type="InterPro" id="IPR011663">
    <property type="entry name" value="UTRA"/>
</dbReference>
<name>A0A508A6S0_9ACTO</name>
<evidence type="ECO:0000256" key="1">
    <source>
        <dbReference type="ARBA" id="ARBA00023015"/>
    </source>
</evidence>
<dbReference type="Pfam" id="PF07702">
    <property type="entry name" value="UTRA"/>
    <property type="match status" value="1"/>
</dbReference>
<feature type="domain" description="HTH gntR-type" evidence="4">
    <location>
        <begin position="8"/>
        <end position="78"/>
    </location>
</feature>
<sequence length="244" mass="26633">MPAGEIGEEQIQPRYQEIGEWLVEECSRLPAGTLLPSESQLATKFNVSRMTARHALEKLRESGKIERRRGVGSFVADPQLHRREAVLRSFTEEIAARGMVASSIVLDMSLVVRPSEARELGLDPKSTLIAIDRIRCADGVPVARERVHLSEEKYRAVLDRDLSAGSLHAALLDLGATLAQTRGVVTARLATSEECNLLQVEAPAALLVETRTVSDSNGVPVENTETAYLGTRWAIDTLGAVTPR</sequence>
<evidence type="ECO:0000313" key="5">
    <source>
        <dbReference type="EMBL" id="TQD41452.1"/>
    </source>
</evidence>